<gene>
    <name evidence="3" type="ORF">SAMN05660865_00362</name>
</gene>
<protein>
    <submittedName>
        <fullName evidence="3">EDD domain protein, DegV family</fullName>
    </submittedName>
</protein>
<keyword evidence="2" id="KW-0812">Transmembrane</keyword>
<dbReference type="PANTHER" id="PTHR33434:SF2">
    <property type="entry name" value="FATTY ACID-BINDING PROTEIN TM_1468"/>
    <property type="match status" value="1"/>
</dbReference>
<dbReference type="GO" id="GO:0008289">
    <property type="term" value="F:lipid binding"/>
    <property type="evidence" value="ECO:0007669"/>
    <property type="project" value="UniProtKB-KW"/>
</dbReference>
<dbReference type="OrthoDB" id="9780216at2"/>
<dbReference type="InterPro" id="IPR050270">
    <property type="entry name" value="DegV_domain_contain"/>
</dbReference>
<evidence type="ECO:0000313" key="4">
    <source>
        <dbReference type="Proteomes" id="UP000242850"/>
    </source>
</evidence>
<dbReference type="PROSITE" id="PS51482">
    <property type="entry name" value="DEGV"/>
    <property type="match status" value="1"/>
</dbReference>
<accession>A0A1H5SIX8</accession>
<keyword evidence="1" id="KW-0446">Lipid-binding</keyword>
<proteinExistence type="predicted"/>
<dbReference type="RefSeq" id="WP_103895381.1">
    <property type="nucleotide sequence ID" value="NZ_FNUK01000003.1"/>
</dbReference>
<dbReference type="Pfam" id="PF02645">
    <property type="entry name" value="DegV"/>
    <property type="match status" value="1"/>
</dbReference>
<dbReference type="NCBIfam" id="TIGR00762">
    <property type="entry name" value="DegV"/>
    <property type="match status" value="1"/>
</dbReference>
<name>A0A1H5SIX8_9CLOT</name>
<keyword evidence="2" id="KW-1133">Transmembrane helix</keyword>
<dbReference type="SUPFAM" id="SSF82549">
    <property type="entry name" value="DAK1/DegV-like"/>
    <property type="match status" value="1"/>
</dbReference>
<feature type="transmembrane region" description="Helical" evidence="2">
    <location>
        <begin position="258"/>
        <end position="278"/>
    </location>
</feature>
<sequence length="280" mass="31231">MRDIVIVTDSTADIPKSIVEENNIVIVPLTVTYRGKTYKDGVDLSTEELVKFLNESDELPKTSQVNPNEFYNVYKKLLDEGKEIISIHLSSGISGTYQSALIAKQMLNTNKIYVIDGKAVSFGTGLLVLEALKMIKDNRPAQEIAQTLEELSKKVKVAFLVDDIEYIKKGGRLSGAQAVIAKLLNIKPIIHMQDGKLYVYDKVRGLKKAIERIFEYLEEMDVDVEKPIGVGTISYIEEVEDLCIKIKEKYNTQQINKFIAGTVVATYSGPGVIGVVFFSK</sequence>
<reference evidence="4" key="1">
    <citation type="submission" date="2016-10" db="EMBL/GenBank/DDBJ databases">
        <authorList>
            <person name="Varghese N."/>
            <person name="Submissions S."/>
        </authorList>
    </citation>
    <scope>NUCLEOTIDE SEQUENCE [LARGE SCALE GENOMIC DNA]</scope>
    <source>
        <strain evidence="4">DSM 5463</strain>
    </source>
</reference>
<evidence type="ECO:0000256" key="1">
    <source>
        <dbReference type="ARBA" id="ARBA00023121"/>
    </source>
</evidence>
<evidence type="ECO:0000313" key="3">
    <source>
        <dbReference type="EMBL" id="SEF50390.1"/>
    </source>
</evidence>
<keyword evidence="4" id="KW-1185">Reference proteome</keyword>
<dbReference type="AlphaFoldDB" id="A0A1H5SIX8"/>
<dbReference type="PANTHER" id="PTHR33434">
    <property type="entry name" value="DEGV DOMAIN-CONTAINING PROTEIN DR_1986-RELATED"/>
    <property type="match status" value="1"/>
</dbReference>
<organism evidence="3 4">
    <name type="scientific">Caloramator fervidus</name>
    <dbReference type="NCBI Taxonomy" id="29344"/>
    <lineage>
        <taxon>Bacteria</taxon>
        <taxon>Bacillati</taxon>
        <taxon>Bacillota</taxon>
        <taxon>Clostridia</taxon>
        <taxon>Eubacteriales</taxon>
        <taxon>Clostridiaceae</taxon>
        <taxon>Caloramator</taxon>
    </lineage>
</organism>
<dbReference type="Gene3D" id="3.40.50.10170">
    <property type="match status" value="1"/>
</dbReference>
<dbReference type="EMBL" id="FNUK01000003">
    <property type="protein sequence ID" value="SEF50390.1"/>
    <property type="molecule type" value="Genomic_DNA"/>
</dbReference>
<dbReference type="InterPro" id="IPR003797">
    <property type="entry name" value="DegV"/>
</dbReference>
<dbReference type="InterPro" id="IPR043168">
    <property type="entry name" value="DegV_C"/>
</dbReference>
<dbReference type="Proteomes" id="UP000242850">
    <property type="component" value="Unassembled WGS sequence"/>
</dbReference>
<keyword evidence="2" id="KW-0472">Membrane</keyword>
<dbReference type="Gene3D" id="3.30.1180.10">
    <property type="match status" value="1"/>
</dbReference>
<evidence type="ECO:0000256" key="2">
    <source>
        <dbReference type="SAM" id="Phobius"/>
    </source>
</evidence>